<dbReference type="Proteomes" id="UP000266340">
    <property type="component" value="Unassembled WGS sequence"/>
</dbReference>
<reference evidence="2 3" key="1">
    <citation type="submission" date="2018-09" db="EMBL/GenBank/DDBJ databases">
        <title>Cohnella cavernae sp. nov., isolated from a karst cave.</title>
        <authorList>
            <person name="Zhu H."/>
        </authorList>
    </citation>
    <scope>NUCLEOTIDE SEQUENCE [LARGE SCALE GENOMIC DNA]</scope>
    <source>
        <strain evidence="2 3">K2E09-144</strain>
    </source>
</reference>
<dbReference type="AlphaFoldDB" id="A0A398CQJ0"/>
<sequence>MYNQPKPTKDIGVIGLKISWSPEASDELLRRYGDDAVEWRLVYDTEGCGCAVNGVPALWAVTGPEPDDSAADSTPFKLWHDPRQAVFFDDELRVSFNSEKMSFSLASDGQIYTSRLVLADRR</sequence>
<gene>
    <name evidence="2" type="ORF">D3H35_04525</name>
</gene>
<dbReference type="InterPro" id="IPR000361">
    <property type="entry name" value="ATAP_core_dom"/>
</dbReference>
<name>A0A398CQJ0_9BACL</name>
<dbReference type="EMBL" id="QXJM01000023">
    <property type="protein sequence ID" value="RIE04752.1"/>
    <property type="molecule type" value="Genomic_DNA"/>
</dbReference>
<dbReference type="SUPFAM" id="SSF89360">
    <property type="entry name" value="HesB-like domain"/>
    <property type="match status" value="1"/>
</dbReference>
<accession>A0A398CQJ0</accession>
<keyword evidence="3" id="KW-1185">Reference proteome</keyword>
<organism evidence="2 3">
    <name type="scientific">Cohnella faecalis</name>
    <dbReference type="NCBI Taxonomy" id="2315694"/>
    <lineage>
        <taxon>Bacteria</taxon>
        <taxon>Bacillati</taxon>
        <taxon>Bacillota</taxon>
        <taxon>Bacilli</taxon>
        <taxon>Bacillales</taxon>
        <taxon>Paenibacillaceae</taxon>
        <taxon>Cohnella</taxon>
    </lineage>
</organism>
<feature type="domain" description="Core" evidence="1">
    <location>
        <begin position="17"/>
        <end position="118"/>
    </location>
</feature>
<evidence type="ECO:0000259" key="1">
    <source>
        <dbReference type="Pfam" id="PF01521"/>
    </source>
</evidence>
<comment type="caution">
    <text evidence="2">The sequence shown here is derived from an EMBL/GenBank/DDBJ whole genome shotgun (WGS) entry which is preliminary data.</text>
</comment>
<dbReference type="Gene3D" id="2.60.300.12">
    <property type="entry name" value="HesB-like domain"/>
    <property type="match status" value="1"/>
</dbReference>
<dbReference type="Pfam" id="PF01521">
    <property type="entry name" value="Fe-S_biosyn"/>
    <property type="match status" value="1"/>
</dbReference>
<evidence type="ECO:0000313" key="3">
    <source>
        <dbReference type="Proteomes" id="UP000266340"/>
    </source>
</evidence>
<protein>
    <submittedName>
        <fullName evidence="2">Iron-sulfur cluster biosynthesis family protein</fullName>
    </submittedName>
</protein>
<dbReference type="InterPro" id="IPR035903">
    <property type="entry name" value="HesB-like_dom_sf"/>
</dbReference>
<evidence type="ECO:0000313" key="2">
    <source>
        <dbReference type="EMBL" id="RIE04752.1"/>
    </source>
</evidence>
<proteinExistence type="predicted"/>